<gene>
    <name evidence="1" type="ORF">KCH_41660</name>
</gene>
<organism evidence="1 2">
    <name type="scientific">Kitasatospora cheerisanensis KCTC 2395</name>
    <dbReference type="NCBI Taxonomy" id="1348663"/>
    <lineage>
        <taxon>Bacteria</taxon>
        <taxon>Bacillati</taxon>
        <taxon>Actinomycetota</taxon>
        <taxon>Actinomycetes</taxon>
        <taxon>Kitasatosporales</taxon>
        <taxon>Streptomycetaceae</taxon>
        <taxon>Kitasatospora</taxon>
    </lineage>
</organism>
<evidence type="ECO:0000313" key="1">
    <source>
        <dbReference type="EMBL" id="KDN84375.1"/>
    </source>
</evidence>
<dbReference type="PATRIC" id="fig|1348663.4.peg.4017"/>
<reference evidence="1 2" key="1">
    <citation type="submission" date="2014-05" db="EMBL/GenBank/DDBJ databases">
        <title>Draft Genome Sequence of Kitasatospora cheerisanensis KCTC 2395.</title>
        <authorList>
            <person name="Nam D.H."/>
        </authorList>
    </citation>
    <scope>NUCLEOTIDE SEQUENCE [LARGE SCALE GENOMIC DNA]</scope>
    <source>
        <strain evidence="1 2">KCTC 2395</strain>
    </source>
</reference>
<dbReference type="RefSeq" id="WP_157032114.1">
    <property type="nucleotide sequence ID" value="NZ_KK853997.1"/>
</dbReference>
<dbReference type="Proteomes" id="UP000027178">
    <property type="component" value="Unassembled WGS sequence"/>
</dbReference>
<sequence>MAAAPVSLAGLMAEATTVYTGLPIELRAGGTATLLNPVMLDDEHRDEAVEKMAALDLADGMPVAEQLAAVRDALTSVADDRDAVAAEIADWPAPALLLVFEHYTKACQLGEASSSSS</sequence>
<evidence type="ECO:0000313" key="2">
    <source>
        <dbReference type="Proteomes" id="UP000027178"/>
    </source>
</evidence>
<comment type="caution">
    <text evidence="1">The sequence shown here is derived from an EMBL/GenBank/DDBJ whole genome shotgun (WGS) entry which is preliminary data.</text>
</comment>
<protein>
    <submittedName>
        <fullName evidence="1">Uncharacterized protein</fullName>
    </submittedName>
</protein>
<name>A0A066Z2H5_9ACTN</name>
<proteinExistence type="predicted"/>
<dbReference type="AlphaFoldDB" id="A0A066Z2H5"/>
<dbReference type="eggNOG" id="ENOG5030N95">
    <property type="taxonomic scope" value="Bacteria"/>
</dbReference>
<dbReference type="EMBL" id="JNBY01000093">
    <property type="protein sequence ID" value="KDN84375.1"/>
    <property type="molecule type" value="Genomic_DNA"/>
</dbReference>
<dbReference type="HOGENOM" id="CLU_168196_0_0_11"/>
<keyword evidence="2" id="KW-1185">Reference proteome</keyword>
<accession>A0A066Z2H5</accession>